<evidence type="ECO:0000256" key="13">
    <source>
        <dbReference type="RuleBase" id="RU003833"/>
    </source>
</evidence>
<dbReference type="Gene3D" id="1.20.1080.10">
    <property type="entry name" value="Glycerol uptake facilitator protein"/>
    <property type="match status" value="1"/>
</dbReference>
<keyword evidence="16" id="KW-1185">Reference proteome</keyword>
<feature type="transmembrane region" description="Helical" evidence="14">
    <location>
        <begin position="161"/>
        <end position="181"/>
    </location>
</feature>
<dbReference type="AlphaFoldDB" id="A0A5N6L559"/>
<keyword evidence="12" id="KW-0067">ATP-binding</keyword>
<proteinExistence type="inferred from homology"/>
<feature type="active site" description="Proton acceptor" evidence="11">
    <location>
        <position position="530"/>
    </location>
</feature>
<dbReference type="GO" id="GO:0016020">
    <property type="term" value="C:membrane"/>
    <property type="evidence" value="ECO:0007669"/>
    <property type="project" value="UniProtKB-SubCell"/>
</dbReference>
<dbReference type="FunFam" id="3.30.420.150:FF:000008">
    <property type="entry name" value="Apyrase 1"/>
    <property type="match status" value="1"/>
</dbReference>
<evidence type="ECO:0000256" key="5">
    <source>
        <dbReference type="ARBA" id="ARBA00022737"/>
    </source>
</evidence>
<dbReference type="InterPro" id="IPR023271">
    <property type="entry name" value="Aquaporin-like"/>
</dbReference>
<keyword evidence="8 14" id="KW-0472">Membrane</keyword>
<comment type="similarity">
    <text evidence="9">Belongs to the MIP/aquaporin (TC 1.A.8) family. SIP (TC 1.A.8.10) subfamily.</text>
</comment>
<dbReference type="GO" id="GO:0017110">
    <property type="term" value="F:nucleoside diphosphate phosphatase activity"/>
    <property type="evidence" value="ECO:0007669"/>
    <property type="project" value="TreeGrafter"/>
</dbReference>
<feature type="transmembrane region" description="Helical" evidence="14">
    <location>
        <begin position="364"/>
        <end position="386"/>
    </location>
</feature>
<dbReference type="Gene3D" id="3.30.420.150">
    <property type="entry name" value="Exopolyphosphatase. Domain 2"/>
    <property type="match status" value="1"/>
</dbReference>
<dbReference type="GO" id="GO:0009134">
    <property type="term" value="P:nucleoside diphosphate catabolic process"/>
    <property type="evidence" value="ECO:0007669"/>
    <property type="project" value="TreeGrafter"/>
</dbReference>
<comment type="subcellular location">
    <subcellularLocation>
        <location evidence="1">Membrane</location>
        <topology evidence="1">Multi-pass membrane protein</topology>
    </subcellularLocation>
</comment>
<keyword evidence="6 13" id="KW-0378">Hydrolase</keyword>
<feature type="transmembrane region" description="Helical" evidence="14">
    <location>
        <begin position="41"/>
        <end position="63"/>
    </location>
</feature>
<evidence type="ECO:0000256" key="1">
    <source>
        <dbReference type="ARBA" id="ARBA00004141"/>
    </source>
</evidence>
<dbReference type="Pfam" id="PF01150">
    <property type="entry name" value="GDA1_CD39"/>
    <property type="match status" value="1"/>
</dbReference>
<keyword evidence="12" id="KW-0547">Nucleotide-binding</keyword>
<evidence type="ECO:0000256" key="11">
    <source>
        <dbReference type="PIRSR" id="PIRSR600407-1"/>
    </source>
</evidence>
<reference evidence="15 16" key="1">
    <citation type="submission" date="2019-06" db="EMBL/GenBank/DDBJ databases">
        <title>A chromosomal-level reference genome of Carpinus fangiana (Coryloideae, Betulaceae).</title>
        <authorList>
            <person name="Yang X."/>
            <person name="Wang Z."/>
            <person name="Zhang L."/>
            <person name="Hao G."/>
            <person name="Liu J."/>
            <person name="Yang Y."/>
        </authorList>
    </citation>
    <scope>NUCLEOTIDE SEQUENCE [LARGE SCALE GENOMIC DNA]</scope>
    <source>
        <strain evidence="15">Cfa_2016G</strain>
        <tissue evidence="15">Leaf</tissue>
    </source>
</reference>
<keyword evidence="5" id="KW-0677">Repeat</keyword>
<feature type="transmembrane region" description="Helical" evidence="14">
    <location>
        <begin position="12"/>
        <end position="35"/>
    </location>
</feature>
<sequence length="791" mass="85764">MGAIKAAIGDAVLTFMWVFSASTLGAATTVTARALGIEGLVWPSVFITTVLVFVLVFFFTLIADALGGASFNPTGTASFYAAGLGPNTLFSMALRFPAQAAGAVGGALAIMEVMPRHYKHMLGGPSLKVDLHTGAIAEGVLTFLISFAVLLIVLRGPHSPILKTWLIAMATVALVIVGSNYTGPSMNPANAFGWAYVNNWHNTWEQFYVYWICPFVGAILAAWVFRWEREQRQQHALSRTKERAKKEVVAVAFHNCLCLPKTASSLRVSDLALMNKIKGKNRWELKSGELEPVQESQSLKATPAAAAGNGQIRYRSPSSAELLEGQSTSPTDHQQEALEFEKMLKRPGLRHESLSDKIYRFRGVLLIVSVPLLLITFVLFLMPATYPSQSLSIRKVPSDLRSPKSYAVIFDAGSSGSRVHVFCFDHHLDLLPIGKDLELFVQIKPGLSAFANDPREAANSLVTLLDQAQNVVPKDLRPKTPVRVGATAGLRALGGDASDRILQAVRDLLKHRSSLKSEPNGVAVIDGTQEGSFQWVTINYLLGNLGKKYSNTVGVVDLGGGSVQMAYAISETDAANAPRISDGEDTYVKEMYLMGTKYFLYVHSYLHYGLLAARAEILKVSEGSSNPCILVGYHGSYKFGGVEYKAAASPSGSNMDECRRVASNALKANESTCTHMKCTFGGVWNGGGGDGQKNLFVASFFFDRAAEAGFADPNVPVVKVHPAEFEEAAKRACETKLADAKTIYRRVEENNLPFLCMDLMYQYTLLVEGFAIGAGGVVFLASEVSSLSIHR</sequence>
<feature type="transmembrane region" description="Helical" evidence="14">
    <location>
        <begin position="760"/>
        <end position="781"/>
    </location>
</feature>
<name>A0A5N6L559_9ROSI</name>
<evidence type="ECO:0000313" key="16">
    <source>
        <dbReference type="Proteomes" id="UP000327013"/>
    </source>
</evidence>
<dbReference type="Proteomes" id="UP000327013">
    <property type="component" value="Unassembled WGS sequence"/>
</dbReference>
<dbReference type="SUPFAM" id="SSF81338">
    <property type="entry name" value="Aquaporin-like"/>
    <property type="match status" value="1"/>
</dbReference>
<evidence type="ECO:0000256" key="2">
    <source>
        <dbReference type="ARBA" id="ARBA00009283"/>
    </source>
</evidence>
<dbReference type="PROSITE" id="PS01238">
    <property type="entry name" value="GDA1_CD39_NTPASE"/>
    <property type="match status" value="1"/>
</dbReference>
<evidence type="ECO:0000256" key="8">
    <source>
        <dbReference type="ARBA" id="ARBA00023136"/>
    </source>
</evidence>
<dbReference type="OrthoDB" id="6372431at2759"/>
<evidence type="ECO:0000256" key="4">
    <source>
        <dbReference type="ARBA" id="ARBA00022692"/>
    </source>
</evidence>
<dbReference type="Pfam" id="PF00230">
    <property type="entry name" value="MIP"/>
    <property type="match status" value="1"/>
</dbReference>
<evidence type="ECO:0008006" key="17">
    <source>
        <dbReference type="Google" id="ProtNLM"/>
    </source>
</evidence>
<dbReference type="PRINTS" id="PR00783">
    <property type="entry name" value="MINTRINSICP"/>
</dbReference>
<gene>
    <name evidence="15" type="ORF">FH972_026744</name>
</gene>
<evidence type="ECO:0000256" key="6">
    <source>
        <dbReference type="ARBA" id="ARBA00022801"/>
    </source>
</evidence>
<evidence type="ECO:0000256" key="3">
    <source>
        <dbReference type="ARBA" id="ARBA00022448"/>
    </source>
</evidence>
<dbReference type="GO" id="GO:0005524">
    <property type="term" value="F:ATP binding"/>
    <property type="evidence" value="ECO:0007669"/>
    <property type="project" value="UniProtKB-KW"/>
</dbReference>
<evidence type="ECO:0000256" key="7">
    <source>
        <dbReference type="ARBA" id="ARBA00022989"/>
    </source>
</evidence>
<dbReference type="Gene3D" id="3.30.420.40">
    <property type="match status" value="1"/>
</dbReference>
<accession>A0A5N6L559</accession>
<dbReference type="EMBL" id="VIBQ01000111">
    <property type="protein sequence ID" value="KAB8825663.1"/>
    <property type="molecule type" value="Genomic_DNA"/>
</dbReference>
<dbReference type="GO" id="GO:0015250">
    <property type="term" value="F:water channel activity"/>
    <property type="evidence" value="ECO:0007669"/>
    <property type="project" value="UniProtKB-ARBA"/>
</dbReference>
<comment type="similarity">
    <text evidence="2 13">Belongs to the GDA1/CD39 NTPase family.</text>
</comment>
<evidence type="ECO:0000256" key="14">
    <source>
        <dbReference type="SAM" id="Phobius"/>
    </source>
</evidence>
<keyword evidence="3" id="KW-0813">Transport</keyword>
<dbReference type="InterPro" id="IPR000407">
    <property type="entry name" value="GDA1_CD39_NTPase"/>
</dbReference>
<dbReference type="PANTHER" id="PTHR11782">
    <property type="entry name" value="ADENOSINE/GUANOSINE DIPHOSPHATASE"/>
    <property type="match status" value="1"/>
</dbReference>
<evidence type="ECO:0000256" key="10">
    <source>
        <dbReference type="ARBA" id="ARBA00058554"/>
    </source>
</evidence>
<feature type="transmembrane region" description="Helical" evidence="14">
    <location>
        <begin position="134"/>
        <end position="154"/>
    </location>
</feature>
<evidence type="ECO:0000313" key="15">
    <source>
        <dbReference type="EMBL" id="KAB8825663.1"/>
    </source>
</evidence>
<dbReference type="GO" id="GO:0005783">
    <property type="term" value="C:endoplasmic reticulum"/>
    <property type="evidence" value="ECO:0007669"/>
    <property type="project" value="UniProtKB-ARBA"/>
</dbReference>
<comment type="caution">
    <text evidence="15">The sequence shown here is derived from an EMBL/GenBank/DDBJ whole genome shotgun (WGS) entry which is preliminary data.</text>
</comment>
<keyword evidence="4 14" id="KW-0812">Transmembrane</keyword>
<protein>
    <recommendedName>
        <fullName evidence="17">Apyrase</fullName>
    </recommendedName>
</protein>
<keyword evidence="7 14" id="KW-1133">Transmembrane helix</keyword>
<dbReference type="FunFam" id="1.20.1080.10:FF:000043">
    <property type="entry name" value="Aquaporin SIP1-1"/>
    <property type="match status" value="1"/>
</dbReference>
<evidence type="ECO:0000256" key="12">
    <source>
        <dbReference type="PIRSR" id="PIRSR600407-2"/>
    </source>
</evidence>
<organism evidence="15 16">
    <name type="scientific">Carpinus fangiana</name>
    <dbReference type="NCBI Taxonomy" id="176857"/>
    <lineage>
        <taxon>Eukaryota</taxon>
        <taxon>Viridiplantae</taxon>
        <taxon>Streptophyta</taxon>
        <taxon>Embryophyta</taxon>
        <taxon>Tracheophyta</taxon>
        <taxon>Spermatophyta</taxon>
        <taxon>Magnoliopsida</taxon>
        <taxon>eudicotyledons</taxon>
        <taxon>Gunneridae</taxon>
        <taxon>Pentapetalae</taxon>
        <taxon>rosids</taxon>
        <taxon>fabids</taxon>
        <taxon>Fagales</taxon>
        <taxon>Betulaceae</taxon>
        <taxon>Carpinus</taxon>
    </lineage>
</organism>
<dbReference type="InterPro" id="IPR000425">
    <property type="entry name" value="MIP"/>
</dbReference>
<feature type="transmembrane region" description="Helical" evidence="14">
    <location>
        <begin position="207"/>
        <end position="225"/>
    </location>
</feature>
<comment type="function">
    <text evidence="10">Water channel required to facilitate the transport of water across cell membrane.</text>
</comment>
<feature type="binding site" evidence="12">
    <location>
        <begin position="560"/>
        <end position="564"/>
    </location>
    <ligand>
        <name>ATP</name>
        <dbReference type="ChEBI" id="CHEBI:30616"/>
    </ligand>
</feature>
<dbReference type="CDD" id="cd24041">
    <property type="entry name" value="ASKHA_NBD_AtAPY1-like"/>
    <property type="match status" value="1"/>
</dbReference>
<dbReference type="PANTHER" id="PTHR11782:SF83">
    <property type="entry name" value="GUANOSINE-DIPHOSPHATASE"/>
    <property type="match status" value="1"/>
</dbReference>
<evidence type="ECO:0000256" key="9">
    <source>
        <dbReference type="ARBA" id="ARBA00024030"/>
    </source>
</evidence>